<proteinExistence type="predicted"/>
<evidence type="ECO:0000256" key="1">
    <source>
        <dbReference type="SAM" id="SignalP"/>
    </source>
</evidence>
<sequence length="154" mass="16467">MFLKKILLVTSFSLFTISNVAVADSRSSAGDNLSGAEQKITSADGELKFSGYLNLTCASPETCGTYSSGWHKAKVYSKFTPGIPPSLEMRIYWKKNVPAGIAAGRHVAKAIGDGCPDGSNMTATWLLDSNGTPIYAVSKDCNGLRHEFNVSQLP</sequence>
<feature type="signal peptide" evidence="1">
    <location>
        <begin position="1"/>
        <end position="23"/>
    </location>
</feature>
<dbReference type="OrthoDB" id="6304961at2"/>
<comment type="caution">
    <text evidence="2">The sequence shown here is derived from an EMBL/GenBank/DDBJ whole genome shotgun (WGS) entry which is preliminary data.</text>
</comment>
<dbReference type="Proteomes" id="UP000315439">
    <property type="component" value="Unassembled WGS sequence"/>
</dbReference>
<dbReference type="RefSeq" id="WP_142893926.1">
    <property type="nucleotide sequence ID" value="NZ_ML660164.1"/>
</dbReference>
<feature type="chain" id="PRO_5021908474" evidence="1">
    <location>
        <begin position="24"/>
        <end position="154"/>
    </location>
</feature>
<dbReference type="AlphaFoldDB" id="A0A545UCX3"/>
<evidence type="ECO:0000313" key="2">
    <source>
        <dbReference type="EMBL" id="TQV87312.1"/>
    </source>
</evidence>
<reference evidence="2 3" key="1">
    <citation type="submission" date="2019-07" db="EMBL/GenBank/DDBJ databases">
        <title>Draft genome for Aliikangiella sp. M105.</title>
        <authorList>
            <person name="Wang G."/>
        </authorList>
    </citation>
    <scope>NUCLEOTIDE SEQUENCE [LARGE SCALE GENOMIC DNA]</scope>
    <source>
        <strain evidence="2 3">M105</strain>
    </source>
</reference>
<gene>
    <name evidence="2" type="ORF">FLL46_12750</name>
</gene>
<protein>
    <submittedName>
        <fullName evidence="2">Uncharacterized protein</fullName>
    </submittedName>
</protein>
<organism evidence="2 3">
    <name type="scientific">Aliikangiella coralliicola</name>
    <dbReference type="NCBI Taxonomy" id="2592383"/>
    <lineage>
        <taxon>Bacteria</taxon>
        <taxon>Pseudomonadati</taxon>
        <taxon>Pseudomonadota</taxon>
        <taxon>Gammaproteobacteria</taxon>
        <taxon>Oceanospirillales</taxon>
        <taxon>Pleioneaceae</taxon>
        <taxon>Aliikangiella</taxon>
    </lineage>
</organism>
<accession>A0A545UCX3</accession>
<name>A0A545UCX3_9GAMM</name>
<dbReference type="EMBL" id="VIKS01000008">
    <property type="protein sequence ID" value="TQV87312.1"/>
    <property type="molecule type" value="Genomic_DNA"/>
</dbReference>
<evidence type="ECO:0000313" key="3">
    <source>
        <dbReference type="Proteomes" id="UP000315439"/>
    </source>
</evidence>
<keyword evidence="1" id="KW-0732">Signal</keyword>
<keyword evidence="3" id="KW-1185">Reference proteome</keyword>